<evidence type="ECO:0000313" key="1">
    <source>
        <dbReference type="EMBL" id="UQC76211.1"/>
    </source>
</evidence>
<name>A0A9Q8SFZ3_9PEZI</name>
<dbReference type="EMBL" id="CP019472">
    <property type="protein sequence ID" value="UQC76211.1"/>
    <property type="molecule type" value="Genomic_DNA"/>
</dbReference>
<proteinExistence type="predicted"/>
<sequence>MPSSVSVHKTPISLSLKYTRLIRTLK</sequence>
<keyword evidence="2" id="KW-1185">Reference proteome</keyword>
<evidence type="ECO:0000313" key="2">
    <source>
        <dbReference type="Proteomes" id="UP000830671"/>
    </source>
</evidence>
<dbReference type="AlphaFoldDB" id="A0A9Q8SFZ3"/>
<protein>
    <submittedName>
        <fullName evidence="1">Uncharacterized protein</fullName>
    </submittedName>
</protein>
<accession>A0A9Q8SFZ3</accession>
<dbReference type="Proteomes" id="UP000830671">
    <property type="component" value="Chromosome 10"/>
</dbReference>
<reference evidence="1" key="1">
    <citation type="journal article" date="2021" name="Mol. Plant Microbe Interact.">
        <title>Complete Genome Sequence of the Plant-Pathogenic Fungus Colletotrichum lupini.</title>
        <authorList>
            <person name="Baroncelli R."/>
            <person name="Pensec F."/>
            <person name="Da Lio D."/>
            <person name="Boufleur T."/>
            <person name="Vicente I."/>
            <person name="Sarrocco S."/>
            <person name="Picot A."/>
            <person name="Baraldi E."/>
            <person name="Sukno S."/>
            <person name="Thon M."/>
            <person name="Le Floch G."/>
        </authorList>
    </citation>
    <scope>NUCLEOTIDE SEQUENCE</scope>
    <source>
        <strain evidence="1">IMI 504893</strain>
    </source>
</reference>
<organism evidence="1 2">
    <name type="scientific">Colletotrichum lupini</name>
    <dbReference type="NCBI Taxonomy" id="145971"/>
    <lineage>
        <taxon>Eukaryota</taxon>
        <taxon>Fungi</taxon>
        <taxon>Dikarya</taxon>
        <taxon>Ascomycota</taxon>
        <taxon>Pezizomycotina</taxon>
        <taxon>Sordariomycetes</taxon>
        <taxon>Hypocreomycetidae</taxon>
        <taxon>Glomerellales</taxon>
        <taxon>Glomerellaceae</taxon>
        <taxon>Colletotrichum</taxon>
        <taxon>Colletotrichum acutatum species complex</taxon>
    </lineage>
</organism>
<gene>
    <name evidence="1" type="ORF">CLUP02_17724</name>
</gene>